<accession>A0A1J6L2Y7</accession>
<dbReference type="InterPro" id="IPR038930">
    <property type="entry name" value="CEP13/CEP14"/>
</dbReference>
<keyword evidence="3" id="KW-1185">Reference proteome</keyword>
<organism evidence="2 3">
    <name type="scientific">Nicotiana attenuata</name>
    <name type="common">Coyote tobacco</name>
    <dbReference type="NCBI Taxonomy" id="49451"/>
    <lineage>
        <taxon>Eukaryota</taxon>
        <taxon>Viridiplantae</taxon>
        <taxon>Streptophyta</taxon>
        <taxon>Embryophyta</taxon>
        <taxon>Tracheophyta</taxon>
        <taxon>Spermatophyta</taxon>
        <taxon>Magnoliopsida</taxon>
        <taxon>eudicotyledons</taxon>
        <taxon>Gunneridae</taxon>
        <taxon>Pentapetalae</taxon>
        <taxon>asterids</taxon>
        <taxon>lamiids</taxon>
        <taxon>Solanales</taxon>
        <taxon>Solanaceae</taxon>
        <taxon>Nicotianoideae</taxon>
        <taxon>Nicotianeae</taxon>
        <taxon>Nicotiana</taxon>
    </lineage>
</organism>
<evidence type="ECO:0000256" key="1">
    <source>
        <dbReference type="SAM" id="SignalP"/>
    </source>
</evidence>
<dbReference type="EMBL" id="MJEQ01002169">
    <property type="protein sequence ID" value="OIT28111.1"/>
    <property type="molecule type" value="Genomic_DNA"/>
</dbReference>
<dbReference type="Gramene" id="OIT28111">
    <property type="protein sequence ID" value="OIT28111"/>
    <property type="gene ID" value="A4A49_20170"/>
</dbReference>
<reference evidence="2" key="1">
    <citation type="submission" date="2016-11" db="EMBL/GenBank/DDBJ databases">
        <title>The genome of Nicotiana attenuata.</title>
        <authorList>
            <person name="Xu S."/>
            <person name="Brockmoeller T."/>
            <person name="Gaquerel E."/>
            <person name="Navarro A."/>
            <person name="Kuhl H."/>
            <person name="Gase K."/>
            <person name="Ling Z."/>
            <person name="Zhou W."/>
            <person name="Kreitzer C."/>
            <person name="Stanke M."/>
            <person name="Tang H."/>
            <person name="Lyons E."/>
            <person name="Pandey P."/>
            <person name="Pandey S.P."/>
            <person name="Timmermann B."/>
            <person name="Baldwin I.T."/>
        </authorList>
    </citation>
    <scope>NUCLEOTIDE SEQUENCE [LARGE SCALE GENOMIC DNA]</scope>
    <source>
        <strain evidence="2">UT</strain>
    </source>
</reference>
<name>A0A1J6L2Y7_NICAT</name>
<evidence type="ECO:0000313" key="3">
    <source>
        <dbReference type="Proteomes" id="UP000187609"/>
    </source>
</evidence>
<proteinExistence type="predicted"/>
<dbReference type="Proteomes" id="UP000187609">
    <property type="component" value="Unassembled WGS sequence"/>
</dbReference>
<comment type="caution">
    <text evidence="2">The sequence shown here is derived from an EMBL/GenBank/DDBJ whole genome shotgun (WGS) entry which is preliminary data.</text>
</comment>
<sequence length="91" mass="10247">MARYVKCFIILLVCCAHSYEARKVLLNNMEKEKTDPDHPSQEANLLLNALPQGNVLPSKFPRNGFFNKKNQYVRGHVDRNLGSVPSPGIGH</sequence>
<evidence type="ECO:0000313" key="2">
    <source>
        <dbReference type="EMBL" id="OIT28111.1"/>
    </source>
</evidence>
<dbReference type="PANTHER" id="PTHR37180:SF4">
    <property type="entry name" value="FORMIN-LIKE PROTEIN 3"/>
    <property type="match status" value="1"/>
</dbReference>
<dbReference type="GO" id="GO:0006970">
    <property type="term" value="P:response to osmotic stress"/>
    <property type="evidence" value="ECO:0007669"/>
    <property type="project" value="InterPro"/>
</dbReference>
<dbReference type="PANTHER" id="PTHR37180">
    <property type="entry name" value="PRECURSOR OF CEP14"/>
    <property type="match status" value="1"/>
</dbReference>
<gene>
    <name evidence="2" type="ORF">A4A49_20170</name>
</gene>
<protein>
    <submittedName>
        <fullName evidence="2">Uncharacterized protein</fullName>
    </submittedName>
</protein>
<dbReference type="AlphaFoldDB" id="A0A1J6L2Y7"/>
<feature type="chain" id="PRO_5013018223" evidence="1">
    <location>
        <begin position="22"/>
        <end position="91"/>
    </location>
</feature>
<keyword evidence="1" id="KW-0732">Signal</keyword>
<dbReference type="GO" id="GO:0006995">
    <property type="term" value="P:cellular response to nitrogen starvation"/>
    <property type="evidence" value="ECO:0007669"/>
    <property type="project" value="InterPro"/>
</dbReference>
<feature type="signal peptide" evidence="1">
    <location>
        <begin position="1"/>
        <end position="21"/>
    </location>
</feature>